<keyword evidence="2" id="KW-1185">Reference proteome</keyword>
<dbReference type="Gene3D" id="1.10.2080.10">
    <property type="entry name" value="Insect odorant-binding protein A10/Ejaculatory bulb-specific protein 3"/>
    <property type="match status" value="1"/>
</dbReference>
<dbReference type="InterPro" id="IPR036682">
    <property type="entry name" value="OS_D_A10/PebIII_sf"/>
</dbReference>
<dbReference type="Proteomes" id="UP000504629">
    <property type="component" value="Unplaced"/>
</dbReference>
<dbReference type="KEGG" id="bman:114242278"/>
<organism evidence="2 3">
    <name type="scientific">Bombyx mandarina</name>
    <name type="common">Wild silk moth</name>
    <name type="synonym">Wild silkworm</name>
    <dbReference type="NCBI Taxonomy" id="7092"/>
    <lineage>
        <taxon>Eukaryota</taxon>
        <taxon>Metazoa</taxon>
        <taxon>Ecdysozoa</taxon>
        <taxon>Arthropoda</taxon>
        <taxon>Hexapoda</taxon>
        <taxon>Insecta</taxon>
        <taxon>Pterygota</taxon>
        <taxon>Neoptera</taxon>
        <taxon>Endopterygota</taxon>
        <taxon>Lepidoptera</taxon>
        <taxon>Glossata</taxon>
        <taxon>Ditrysia</taxon>
        <taxon>Bombycoidea</taxon>
        <taxon>Bombycidae</taxon>
        <taxon>Bombycinae</taxon>
        <taxon>Bombyx</taxon>
    </lineage>
</organism>
<feature type="chain" id="PRO_5027089671" evidence="1">
    <location>
        <begin position="17"/>
        <end position="124"/>
    </location>
</feature>
<dbReference type="Pfam" id="PF03392">
    <property type="entry name" value="OS-D"/>
    <property type="match status" value="1"/>
</dbReference>
<protein>
    <submittedName>
        <fullName evidence="3">Allergen Tha p 1-like</fullName>
    </submittedName>
</protein>
<gene>
    <name evidence="3" type="primary">LOC114242278</name>
</gene>
<dbReference type="CTD" id="115877655"/>
<dbReference type="RefSeq" id="XP_028029186.1">
    <property type="nucleotide sequence ID" value="XM_028173385.1"/>
</dbReference>
<dbReference type="PANTHER" id="PTHR11257:SF13">
    <property type="entry name" value="GEO07322P1"/>
    <property type="match status" value="1"/>
</dbReference>
<dbReference type="GeneID" id="114242278"/>
<evidence type="ECO:0000256" key="1">
    <source>
        <dbReference type="SAM" id="SignalP"/>
    </source>
</evidence>
<dbReference type="SUPFAM" id="SSF100910">
    <property type="entry name" value="Chemosensory protein Csp2"/>
    <property type="match status" value="1"/>
</dbReference>
<name>A0A6J2JI09_BOMMA</name>
<accession>A0A6J2JI09</accession>
<reference evidence="3" key="1">
    <citation type="submission" date="2025-08" db="UniProtKB">
        <authorList>
            <consortium name="RefSeq"/>
        </authorList>
    </citation>
    <scope>IDENTIFICATION</scope>
    <source>
        <tissue evidence="3">Silk gland</tissue>
    </source>
</reference>
<proteinExistence type="predicted"/>
<dbReference type="OrthoDB" id="6344725at2759"/>
<dbReference type="InterPro" id="IPR005055">
    <property type="entry name" value="A10/PebIII"/>
</dbReference>
<dbReference type="PANTHER" id="PTHR11257">
    <property type="entry name" value="CHEMOSENSORY PROTEIN-RELATED"/>
    <property type="match status" value="1"/>
</dbReference>
<evidence type="ECO:0000313" key="3">
    <source>
        <dbReference type="RefSeq" id="XP_028029186.1"/>
    </source>
</evidence>
<feature type="signal peptide" evidence="1">
    <location>
        <begin position="1"/>
        <end position="16"/>
    </location>
</feature>
<dbReference type="AlphaFoldDB" id="A0A6J2JI09"/>
<sequence length="124" mass="14307">MKTILILCALVSVVVCRPEEYYSSQYDNFDVEQLVGNLRLLKNYAKCFLDQGPCTAEGTEFKKRIPEALRTKCAKCNPKQRHLIRTVVKAFQTKLPDLWEELAIKEDPKGQYKQEFTAFINATD</sequence>
<keyword evidence="1" id="KW-0732">Signal</keyword>
<evidence type="ECO:0000313" key="2">
    <source>
        <dbReference type="Proteomes" id="UP000504629"/>
    </source>
</evidence>